<sequence>MCTRLPRNLMCFLYHRLHLKLVVEGVQEVPNHRGQFSYTCSICPPCTCDHHNSCLVQSQKLWRGKELSPCVLSYLGKPPLSSDPCSLL</sequence>
<dbReference type="Proteomes" id="UP000785679">
    <property type="component" value="Unassembled WGS sequence"/>
</dbReference>
<organism evidence="1 2">
    <name type="scientific">Halteria grandinella</name>
    <dbReference type="NCBI Taxonomy" id="5974"/>
    <lineage>
        <taxon>Eukaryota</taxon>
        <taxon>Sar</taxon>
        <taxon>Alveolata</taxon>
        <taxon>Ciliophora</taxon>
        <taxon>Intramacronucleata</taxon>
        <taxon>Spirotrichea</taxon>
        <taxon>Stichotrichia</taxon>
        <taxon>Sporadotrichida</taxon>
        <taxon>Halteriidae</taxon>
        <taxon>Halteria</taxon>
    </lineage>
</organism>
<evidence type="ECO:0000313" key="2">
    <source>
        <dbReference type="Proteomes" id="UP000785679"/>
    </source>
</evidence>
<evidence type="ECO:0000313" key="1">
    <source>
        <dbReference type="EMBL" id="TNV88118.1"/>
    </source>
</evidence>
<protein>
    <submittedName>
        <fullName evidence="1">Uncharacterized protein</fullName>
    </submittedName>
</protein>
<dbReference type="EMBL" id="RRYP01000069">
    <property type="protein sequence ID" value="TNV88118.1"/>
    <property type="molecule type" value="Genomic_DNA"/>
</dbReference>
<comment type="caution">
    <text evidence="1">The sequence shown here is derived from an EMBL/GenBank/DDBJ whole genome shotgun (WGS) entry which is preliminary data.</text>
</comment>
<dbReference type="AlphaFoldDB" id="A0A8J8P6H7"/>
<gene>
    <name evidence="1" type="ORF">FGO68_gene12499</name>
</gene>
<reference evidence="1" key="1">
    <citation type="submission" date="2019-06" db="EMBL/GenBank/DDBJ databases">
        <authorList>
            <person name="Zheng W."/>
        </authorList>
    </citation>
    <scope>NUCLEOTIDE SEQUENCE</scope>
    <source>
        <strain evidence="1">QDHG01</strain>
    </source>
</reference>
<accession>A0A8J8P6H7</accession>
<keyword evidence="2" id="KW-1185">Reference proteome</keyword>
<proteinExistence type="predicted"/>
<name>A0A8J8P6H7_HALGN</name>